<dbReference type="GO" id="GO:0009279">
    <property type="term" value="C:cell outer membrane"/>
    <property type="evidence" value="ECO:0007669"/>
    <property type="project" value="UniProtKB-SubCell"/>
</dbReference>
<keyword evidence="2 4" id="KW-0472">Membrane</keyword>
<feature type="domain" description="VWFA" evidence="6">
    <location>
        <begin position="50"/>
        <end position="237"/>
    </location>
</feature>
<dbReference type="AlphaFoldDB" id="A0A8J6T9J9"/>
<dbReference type="InterPro" id="IPR036465">
    <property type="entry name" value="vWFA_dom_sf"/>
</dbReference>
<evidence type="ECO:0000256" key="5">
    <source>
        <dbReference type="SAM" id="SignalP"/>
    </source>
</evidence>
<dbReference type="InterPro" id="IPR002035">
    <property type="entry name" value="VWF_A"/>
</dbReference>
<keyword evidence="3" id="KW-0998">Cell outer membrane</keyword>
<comment type="caution">
    <text evidence="8">The sequence shown here is derived from an EMBL/GenBank/DDBJ whole genome shotgun (WGS) entry which is preliminary data.</text>
</comment>
<evidence type="ECO:0000256" key="2">
    <source>
        <dbReference type="ARBA" id="ARBA00023136"/>
    </source>
</evidence>
<gene>
    <name evidence="8" type="ORF">H8E19_12975</name>
</gene>
<evidence type="ECO:0000313" key="8">
    <source>
        <dbReference type="EMBL" id="MBC8178311.1"/>
    </source>
</evidence>
<organism evidence="8 9">
    <name type="scientific">Candidatus Desulfacyla euxinica</name>
    <dbReference type="NCBI Taxonomy" id="2841693"/>
    <lineage>
        <taxon>Bacteria</taxon>
        <taxon>Deltaproteobacteria</taxon>
        <taxon>Candidatus Desulfacyla</taxon>
    </lineage>
</organism>
<dbReference type="PANTHER" id="PTHR30329:SF21">
    <property type="entry name" value="LIPOPROTEIN YIAD-RELATED"/>
    <property type="match status" value="1"/>
</dbReference>
<dbReference type="PRINTS" id="PR01021">
    <property type="entry name" value="OMPADOMAIN"/>
</dbReference>
<dbReference type="Pfam" id="PF00691">
    <property type="entry name" value="OmpA"/>
    <property type="match status" value="1"/>
</dbReference>
<dbReference type="Gene3D" id="3.40.50.410">
    <property type="entry name" value="von Willebrand factor, type A domain"/>
    <property type="match status" value="1"/>
</dbReference>
<feature type="signal peptide" evidence="5">
    <location>
        <begin position="1"/>
        <end position="24"/>
    </location>
</feature>
<dbReference type="EMBL" id="JACNJD010000272">
    <property type="protein sequence ID" value="MBC8178311.1"/>
    <property type="molecule type" value="Genomic_DNA"/>
</dbReference>
<name>A0A8J6T9J9_9DELT</name>
<evidence type="ECO:0000313" key="9">
    <source>
        <dbReference type="Proteomes" id="UP000650524"/>
    </source>
</evidence>
<evidence type="ECO:0000256" key="3">
    <source>
        <dbReference type="ARBA" id="ARBA00023237"/>
    </source>
</evidence>
<evidence type="ECO:0000256" key="4">
    <source>
        <dbReference type="PROSITE-ProRule" id="PRU00473"/>
    </source>
</evidence>
<reference evidence="8 9" key="1">
    <citation type="submission" date="2020-08" db="EMBL/GenBank/DDBJ databases">
        <title>Bridging the membrane lipid divide: bacteria of the FCB group superphylum have the potential to synthesize archaeal ether lipids.</title>
        <authorList>
            <person name="Villanueva L."/>
            <person name="Von Meijenfeldt F.A.B."/>
            <person name="Westbye A.B."/>
            <person name="Yadav S."/>
            <person name="Hopmans E.C."/>
            <person name="Dutilh B.E."/>
            <person name="Sinninghe Damste J.S."/>
        </authorList>
    </citation>
    <scope>NUCLEOTIDE SEQUENCE [LARGE SCALE GENOMIC DNA]</scope>
    <source>
        <strain evidence="8">NIOZ-UU27</strain>
    </source>
</reference>
<dbReference type="Proteomes" id="UP000650524">
    <property type="component" value="Unassembled WGS sequence"/>
</dbReference>
<dbReference type="PROSITE" id="PS51123">
    <property type="entry name" value="OMPA_2"/>
    <property type="match status" value="1"/>
</dbReference>
<dbReference type="SUPFAM" id="SSF53300">
    <property type="entry name" value="vWA-like"/>
    <property type="match status" value="1"/>
</dbReference>
<dbReference type="InterPro" id="IPR006664">
    <property type="entry name" value="OMP_bac"/>
</dbReference>
<accession>A0A8J6T9J9</accession>
<feature type="domain" description="OmpA-like" evidence="7">
    <location>
        <begin position="284"/>
        <end position="399"/>
    </location>
</feature>
<evidence type="ECO:0000259" key="7">
    <source>
        <dbReference type="PROSITE" id="PS51123"/>
    </source>
</evidence>
<feature type="chain" id="PRO_5035261678" evidence="5">
    <location>
        <begin position="25"/>
        <end position="399"/>
    </location>
</feature>
<dbReference type="InterPro" id="IPR006665">
    <property type="entry name" value="OmpA-like"/>
</dbReference>
<dbReference type="SUPFAM" id="SSF103088">
    <property type="entry name" value="OmpA-like"/>
    <property type="match status" value="1"/>
</dbReference>
<dbReference type="GO" id="GO:0005509">
    <property type="term" value="F:calcium ion binding"/>
    <property type="evidence" value="ECO:0007669"/>
    <property type="project" value="InterPro"/>
</dbReference>
<evidence type="ECO:0000259" key="6">
    <source>
        <dbReference type="PROSITE" id="PS50234"/>
    </source>
</evidence>
<sequence>MKISYLKVILVVAAGLLLIGCATPKATSTFQPVDLNPIVQGGDYIQKVDNFVVILDKSGSMGELYKGQKKLDYAKDMVSRMNRTMPDLMLTGSLRIFGRIAVWSNNFTELMWGPAAYSTIGLDGGLSKVGFSVGDSPLNVALDATAKDLKSAKGNTAVIIFTDANKEVMNYDSVRKAAANLKNQYGNRLCIYTVQIGKNPEGKKLLQQVAQEGQCGFYTNAAQIASSAGMAGFVEKVFLQKVEKVVVVEEKVVIVKAGPCPDGDGDGVCDKDDQCPNTPRGAKVDYRGCWVVGDVFFDFDKYNIKPRFYYELDAVVKVLKNNPSLKIRIEGNTDNIGTAKYNMGLSNRRAKSVLEYLVKAGINKNRLSTVGYGFSRPIATNITPEGRALNRRVELAPLF</sequence>
<dbReference type="Gene3D" id="3.30.1330.60">
    <property type="entry name" value="OmpA-like domain"/>
    <property type="match status" value="1"/>
</dbReference>
<dbReference type="InterPro" id="IPR050330">
    <property type="entry name" value="Bact_OuterMem_StrucFunc"/>
</dbReference>
<dbReference type="PROSITE" id="PS51257">
    <property type="entry name" value="PROKAR_LIPOPROTEIN"/>
    <property type="match status" value="1"/>
</dbReference>
<dbReference type="PROSITE" id="PS50234">
    <property type="entry name" value="VWFA"/>
    <property type="match status" value="1"/>
</dbReference>
<dbReference type="InterPro" id="IPR028974">
    <property type="entry name" value="TSP_type-3_rpt"/>
</dbReference>
<proteinExistence type="predicted"/>
<keyword evidence="5" id="KW-0732">Signal</keyword>
<comment type="subcellular location">
    <subcellularLocation>
        <location evidence="1">Cell outer membrane</location>
    </subcellularLocation>
</comment>
<dbReference type="PANTHER" id="PTHR30329">
    <property type="entry name" value="STATOR ELEMENT OF FLAGELLAR MOTOR COMPLEX"/>
    <property type="match status" value="1"/>
</dbReference>
<dbReference type="SUPFAM" id="SSF103647">
    <property type="entry name" value="TSP type-3 repeat"/>
    <property type="match status" value="1"/>
</dbReference>
<evidence type="ECO:0000256" key="1">
    <source>
        <dbReference type="ARBA" id="ARBA00004442"/>
    </source>
</evidence>
<dbReference type="CDD" id="cd07185">
    <property type="entry name" value="OmpA_C-like"/>
    <property type="match status" value="1"/>
</dbReference>
<dbReference type="InterPro" id="IPR036737">
    <property type="entry name" value="OmpA-like_sf"/>
</dbReference>
<protein>
    <submittedName>
        <fullName evidence="8">OmpA family protein</fullName>
    </submittedName>
</protein>